<feature type="chain" id="PRO_5022039818" evidence="2">
    <location>
        <begin position="23"/>
        <end position="67"/>
    </location>
</feature>
<evidence type="ECO:0000313" key="3">
    <source>
        <dbReference type="EMBL" id="GEK48020.1"/>
    </source>
</evidence>
<dbReference type="EMBL" id="BJUK01000026">
    <property type="protein sequence ID" value="GEK48020.1"/>
    <property type="molecule type" value="Genomic_DNA"/>
</dbReference>
<organism evidence="3 4">
    <name type="scientific">Bisbaumannia pacifica</name>
    <dbReference type="NCBI Taxonomy" id="77098"/>
    <lineage>
        <taxon>Bacteria</taxon>
        <taxon>Pseudomonadati</taxon>
        <taxon>Pseudomonadota</taxon>
        <taxon>Gammaproteobacteria</taxon>
        <taxon>Oceanospirillales</taxon>
        <taxon>Halomonadaceae</taxon>
        <taxon>Bisbaumannia</taxon>
    </lineage>
</organism>
<comment type="caution">
    <text evidence="3">The sequence shown here is derived from an EMBL/GenBank/DDBJ whole genome shotgun (WGS) entry which is preliminary data.</text>
</comment>
<protein>
    <submittedName>
        <fullName evidence="3">Uncharacterized protein</fullName>
    </submittedName>
</protein>
<keyword evidence="2" id="KW-0732">Signal</keyword>
<proteinExistence type="predicted"/>
<keyword evidence="4" id="KW-1185">Reference proteome</keyword>
<evidence type="ECO:0000256" key="1">
    <source>
        <dbReference type="SAM" id="MobiDB-lite"/>
    </source>
</evidence>
<accession>A0A510XGE7</accession>
<dbReference type="Proteomes" id="UP000321275">
    <property type="component" value="Unassembled WGS sequence"/>
</dbReference>
<sequence>MTGMMRYLAIAALAAMMGMGLAACEDDPGPAEEAGQNIDEAMEEAGESIEEMGESLEESAEGGSDGY</sequence>
<evidence type="ECO:0000256" key="2">
    <source>
        <dbReference type="SAM" id="SignalP"/>
    </source>
</evidence>
<dbReference type="AlphaFoldDB" id="A0A510XGE7"/>
<feature type="signal peptide" evidence="2">
    <location>
        <begin position="1"/>
        <end position="22"/>
    </location>
</feature>
<dbReference type="PROSITE" id="PS51257">
    <property type="entry name" value="PROKAR_LIPOPROTEIN"/>
    <property type="match status" value="1"/>
</dbReference>
<dbReference type="RefSeq" id="WP_146803360.1">
    <property type="nucleotide sequence ID" value="NZ_BJUK01000026.1"/>
</dbReference>
<gene>
    <name evidence="3" type="ORF">HPA02_23030</name>
</gene>
<evidence type="ECO:0000313" key="4">
    <source>
        <dbReference type="Proteomes" id="UP000321275"/>
    </source>
</evidence>
<reference evidence="3 4" key="1">
    <citation type="submission" date="2019-07" db="EMBL/GenBank/DDBJ databases">
        <title>Whole genome shotgun sequence of Halomonas pacifica NBRC 102220.</title>
        <authorList>
            <person name="Hosoyama A."/>
            <person name="Uohara A."/>
            <person name="Ohji S."/>
            <person name="Ichikawa N."/>
        </authorList>
    </citation>
    <scope>NUCLEOTIDE SEQUENCE [LARGE SCALE GENOMIC DNA]</scope>
    <source>
        <strain evidence="3 4">NBRC 102220</strain>
    </source>
</reference>
<name>A0A510XGE7_9GAMM</name>
<feature type="region of interest" description="Disordered" evidence="1">
    <location>
        <begin position="25"/>
        <end position="67"/>
    </location>
</feature>
<feature type="compositionally biased region" description="Acidic residues" evidence="1">
    <location>
        <begin position="40"/>
        <end position="60"/>
    </location>
</feature>